<proteinExistence type="predicted"/>
<protein>
    <submittedName>
        <fullName evidence="1">Uncharacterized protein</fullName>
    </submittedName>
</protein>
<evidence type="ECO:0000313" key="1">
    <source>
        <dbReference type="EMBL" id="BDS10226.1"/>
    </source>
</evidence>
<dbReference type="AlphaFoldDB" id="A0A916DRI2"/>
<gene>
    <name evidence="1" type="ORF">AsAng_0009340</name>
</gene>
<name>A0A916DRI2_9BACT</name>
<keyword evidence="2" id="KW-1185">Reference proteome</keyword>
<organism evidence="1 2">
    <name type="scientific">Aureispira anguillae</name>
    <dbReference type="NCBI Taxonomy" id="2864201"/>
    <lineage>
        <taxon>Bacteria</taxon>
        <taxon>Pseudomonadati</taxon>
        <taxon>Bacteroidota</taxon>
        <taxon>Saprospiria</taxon>
        <taxon>Saprospirales</taxon>
        <taxon>Saprospiraceae</taxon>
        <taxon>Aureispira</taxon>
    </lineage>
</organism>
<dbReference type="EMBL" id="AP026867">
    <property type="protein sequence ID" value="BDS10226.1"/>
    <property type="molecule type" value="Genomic_DNA"/>
</dbReference>
<evidence type="ECO:0000313" key="2">
    <source>
        <dbReference type="Proteomes" id="UP001060919"/>
    </source>
</evidence>
<sequence>MRSLLGLLILCCLLGQTQDLLAQKRKGRKEYKVFDENTKPPNGFLVDFSYGVHLPFADMAENFKYNFSLAGKIQYIFSNNFAVGLVGDYQFVDDLKTDVVANLREEEGSIIDRFGQLSDVHLGQRGFFLGASVSYLIPVLKKYKRSGIEVRFEGGYQQHWVRIEVLGGDIFALSDEYKKGYDRMTTGFAMRQYIGYRHLDKNRLLNFFGGFDIMQAFTKNRRGYNFDTGQVDNKDRIDILIGFRVGVTLPIYIYTPETQEDIRFY</sequence>
<dbReference type="KEGG" id="aup:AsAng_0009340"/>
<dbReference type="Proteomes" id="UP001060919">
    <property type="component" value="Chromosome"/>
</dbReference>
<accession>A0A916DRI2</accession>
<reference evidence="1" key="1">
    <citation type="submission" date="2022-09" db="EMBL/GenBank/DDBJ databases">
        <title>Aureispira anguillicida sp. nov., isolated from Leptocephalus of Japanese eel Anguilla japonica.</title>
        <authorList>
            <person name="Yuasa K."/>
            <person name="Mekata T."/>
            <person name="Ikunari K."/>
        </authorList>
    </citation>
    <scope>NUCLEOTIDE SEQUENCE</scope>
    <source>
        <strain evidence="1">EL160426</strain>
    </source>
</reference>
<dbReference type="RefSeq" id="WP_264791554.1">
    <property type="nucleotide sequence ID" value="NZ_AP026867.1"/>
</dbReference>